<keyword evidence="1" id="KW-1133">Transmembrane helix</keyword>
<accession>A0AAN4Z846</accession>
<feature type="non-terminal residue" evidence="2">
    <location>
        <position position="114"/>
    </location>
</feature>
<dbReference type="AlphaFoldDB" id="A0AAN4Z846"/>
<proteinExistence type="predicted"/>
<evidence type="ECO:0000313" key="2">
    <source>
        <dbReference type="EMBL" id="GMR33748.1"/>
    </source>
</evidence>
<dbReference type="Proteomes" id="UP001328107">
    <property type="component" value="Unassembled WGS sequence"/>
</dbReference>
<gene>
    <name evidence="2" type="ORF">PMAYCL1PPCAC_03943</name>
</gene>
<evidence type="ECO:0000313" key="3">
    <source>
        <dbReference type="Proteomes" id="UP001328107"/>
    </source>
</evidence>
<feature type="non-terminal residue" evidence="2">
    <location>
        <position position="1"/>
    </location>
</feature>
<keyword evidence="3" id="KW-1185">Reference proteome</keyword>
<evidence type="ECO:0000256" key="1">
    <source>
        <dbReference type="SAM" id="Phobius"/>
    </source>
</evidence>
<organism evidence="2 3">
    <name type="scientific">Pristionchus mayeri</name>
    <dbReference type="NCBI Taxonomy" id="1317129"/>
    <lineage>
        <taxon>Eukaryota</taxon>
        <taxon>Metazoa</taxon>
        <taxon>Ecdysozoa</taxon>
        <taxon>Nematoda</taxon>
        <taxon>Chromadorea</taxon>
        <taxon>Rhabditida</taxon>
        <taxon>Rhabditina</taxon>
        <taxon>Diplogasteromorpha</taxon>
        <taxon>Diplogasteroidea</taxon>
        <taxon>Neodiplogasteridae</taxon>
        <taxon>Pristionchus</taxon>
    </lineage>
</organism>
<dbReference type="EMBL" id="BTRK01000001">
    <property type="protein sequence ID" value="GMR33748.1"/>
    <property type="molecule type" value="Genomic_DNA"/>
</dbReference>
<keyword evidence="1" id="KW-0812">Transmembrane</keyword>
<reference evidence="3" key="1">
    <citation type="submission" date="2022-10" db="EMBL/GenBank/DDBJ databases">
        <title>Genome assembly of Pristionchus species.</title>
        <authorList>
            <person name="Yoshida K."/>
            <person name="Sommer R.J."/>
        </authorList>
    </citation>
    <scope>NUCLEOTIDE SEQUENCE [LARGE SCALE GENOMIC DNA]</scope>
    <source>
        <strain evidence="3">RS5460</strain>
    </source>
</reference>
<sequence>HLALFSRCFAQHLKRCDERSLIRIAFATFEKPATSAFALGYSAADRSFGLCCKKRSYWKSQLRKRTNALTETLSIYNLVTLLFIFVFYLFVRHYGYANSNSFGYFQSTKICAKI</sequence>
<name>A0AAN4Z846_9BILA</name>
<comment type="caution">
    <text evidence="2">The sequence shown here is derived from an EMBL/GenBank/DDBJ whole genome shotgun (WGS) entry which is preliminary data.</text>
</comment>
<keyword evidence="1" id="KW-0472">Membrane</keyword>
<protein>
    <submittedName>
        <fullName evidence="2">Uncharacterized protein</fullName>
    </submittedName>
</protein>
<feature type="transmembrane region" description="Helical" evidence="1">
    <location>
        <begin position="73"/>
        <end position="91"/>
    </location>
</feature>